<comment type="function">
    <text evidence="1">Could be involved in insertion of integral membrane proteins into the membrane.</text>
</comment>
<dbReference type="Proteomes" id="UP000218113">
    <property type="component" value="Unassembled WGS sequence"/>
</dbReference>
<dbReference type="HAMAP" id="MF_00386">
    <property type="entry name" value="UPF0161_YidD"/>
    <property type="match status" value="1"/>
</dbReference>
<name>A0A2A4T636_9DELT</name>
<protein>
    <recommendedName>
        <fullName evidence="1">Putative membrane protein insertion efficiency factor</fullName>
    </recommendedName>
</protein>
<evidence type="ECO:0000313" key="2">
    <source>
        <dbReference type="EMBL" id="PCI28467.1"/>
    </source>
</evidence>
<proteinExistence type="inferred from homology"/>
<evidence type="ECO:0000256" key="1">
    <source>
        <dbReference type="HAMAP-Rule" id="MF_00386"/>
    </source>
</evidence>
<dbReference type="PANTHER" id="PTHR33383:SF1">
    <property type="entry name" value="MEMBRANE PROTEIN INSERTION EFFICIENCY FACTOR-RELATED"/>
    <property type="match status" value="1"/>
</dbReference>
<keyword evidence="1" id="KW-1003">Cell membrane</keyword>
<comment type="subcellular location">
    <subcellularLocation>
        <location evidence="1">Cell membrane</location>
        <topology evidence="1">Peripheral membrane protein</topology>
        <orientation evidence="1">Cytoplasmic side</orientation>
    </subcellularLocation>
</comment>
<reference evidence="3" key="1">
    <citation type="submission" date="2017-08" db="EMBL/GenBank/DDBJ databases">
        <title>A dynamic microbial community with high functional redundancy inhabits the cold, oxic subseafloor aquifer.</title>
        <authorList>
            <person name="Tully B.J."/>
            <person name="Wheat C.G."/>
            <person name="Glazer B.T."/>
            <person name="Huber J.A."/>
        </authorList>
    </citation>
    <scope>NUCLEOTIDE SEQUENCE [LARGE SCALE GENOMIC DNA]</scope>
</reference>
<dbReference type="InterPro" id="IPR002696">
    <property type="entry name" value="Membr_insert_effic_factor_YidD"/>
</dbReference>
<dbReference type="NCBIfam" id="TIGR00278">
    <property type="entry name" value="membrane protein insertion efficiency factor YidD"/>
    <property type="match status" value="1"/>
</dbReference>
<comment type="caution">
    <text evidence="2">The sequence shown here is derived from an EMBL/GenBank/DDBJ whole genome shotgun (WGS) entry which is preliminary data.</text>
</comment>
<evidence type="ECO:0000313" key="3">
    <source>
        <dbReference type="Proteomes" id="UP000218113"/>
    </source>
</evidence>
<comment type="similarity">
    <text evidence="1">Belongs to the UPF0161 family.</text>
</comment>
<dbReference type="EMBL" id="NVSR01000033">
    <property type="protein sequence ID" value="PCI28467.1"/>
    <property type="molecule type" value="Genomic_DNA"/>
</dbReference>
<dbReference type="Pfam" id="PF01809">
    <property type="entry name" value="YidD"/>
    <property type="match status" value="1"/>
</dbReference>
<organism evidence="2 3">
    <name type="scientific">SAR324 cluster bacterium</name>
    <dbReference type="NCBI Taxonomy" id="2024889"/>
    <lineage>
        <taxon>Bacteria</taxon>
        <taxon>Deltaproteobacteria</taxon>
        <taxon>SAR324 cluster</taxon>
    </lineage>
</organism>
<sequence length="91" mass="10532">MSPQQVLNKILSAPFMLILWLYQKGISPFLPSSCIYWPSCSEYSKQAFRKHGPFWGIYLTLTRLIRCQPFCQGGVDKVPETPSFFSRHHHG</sequence>
<dbReference type="GO" id="GO:0005886">
    <property type="term" value="C:plasma membrane"/>
    <property type="evidence" value="ECO:0007669"/>
    <property type="project" value="UniProtKB-SubCell"/>
</dbReference>
<keyword evidence="1" id="KW-0472">Membrane</keyword>
<dbReference type="SMART" id="SM01234">
    <property type="entry name" value="Haemolytic"/>
    <property type="match status" value="1"/>
</dbReference>
<dbReference type="PANTHER" id="PTHR33383">
    <property type="entry name" value="MEMBRANE PROTEIN INSERTION EFFICIENCY FACTOR-RELATED"/>
    <property type="match status" value="1"/>
</dbReference>
<dbReference type="AlphaFoldDB" id="A0A2A4T636"/>
<accession>A0A2A4T636</accession>
<gene>
    <name evidence="2" type="ORF">COB67_06375</name>
</gene>